<dbReference type="Proteomes" id="UP000095281">
    <property type="component" value="Unplaced"/>
</dbReference>
<organism evidence="2 3">
    <name type="scientific">Meloidogyne hapla</name>
    <name type="common">Root-knot nematode worm</name>
    <dbReference type="NCBI Taxonomy" id="6305"/>
    <lineage>
        <taxon>Eukaryota</taxon>
        <taxon>Metazoa</taxon>
        <taxon>Ecdysozoa</taxon>
        <taxon>Nematoda</taxon>
        <taxon>Chromadorea</taxon>
        <taxon>Rhabditida</taxon>
        <taxon>Tylenchina</taxon>
        <taxon>Tylenchomorpha</taxon>
        <taxon>Tylenchoidea</taxon>
        <taxon>Meloidogynidae</taxon>
        <taxon>Meloidogyninae</taxon>
        <taxon>Meloidogyne</taxon>
    </lineage>
</organism>
<keyword evidence="2" id="KW-1185">Reference proteome</keyword>
<feature type="compositionally biased region" description="Basic residues" evidence="1">
    <location>
        <begin position="25"/>
        <end position="34"/>
    </location>
</feature>
<feature type="compositionally biased region" description="Basic and acidic residues" evidence="1">
    <location>
        <begin position="209"/>
        <end position="221"/>
    </location>
</feature>
<dbReference type="WBParaSite" id="MhA1_Contig262.frz3.gene3">
    <property type="protein sequence ID" value="MhA1_Contig262.frz3.gene3"/>
    <property type="gene ID" value="MhA1_Contig262.frz3.gene3"/>
</dbReference>
<feature type="region of interest" description="Disordered" evidence="1">
    <location>
        <begin position="200"/>
        <end position="221"/>
    </location>
</feature>
<dbReference type="AlphaFoldDB" id="A0A1I8BJS5"/>
<evidence type="ECO:0000256" key="1">
    <source>
        <dbReference type="SAM" id="MobiDB-lite"/>
    </source>
</evidence>
<feature type="region of interest" description="Disordered" evidence="1">
    <location>
        <begin position="1"/>
        <end position="61"/>
    </location>
</feature>
<feature type="compositionally biased region" description="Polar residues" evidence="1">
    <location>
        <begin position="35"/>
        <end position="55"/>
    </location>
</feature>
<protein>
    <submittedName>
        <fullName evidence="3">Uncharacterized protein</fullName>
    </submittedName>
</protein>
<feature type="compositionally biased region" description="Basic and acidic residues" evidence="1">
    <location>
        <begin position="1"/>
        <end position="24"/>
    </location>
</feature>
<evidence type="ECO:0000313" key="2">
    <source>
        <dbReference type="Proteomes" id="UP000095281"/>
    </source>
</evidence>
<reference evidence="3" key="1">
    <citation type="submission" date="2016-11" db="UniProtKB">
        <authorList>
            <consortium name="WormBaseParasite"/>
        </authorList>
    </citation>
    <scope>IDENTIFICATION</scope>
</reference>
<evidence type="ECO:0000313" key="3">
    <source>
        <dbReference type="WBParaSite" id="MhA1_Contig262.frz3.gene3"/>
    </source>
</evidence>
<proteinExistence type="predicted"/>
<accession>A0A1I8BJS5</accession>
<sequence>MQREFDRELIERTRKADAPEEHSNTRRVRGRRRGQNTGESSSIQQFSPLNPSSSKQSEEGIGSHLQENITGFDLNVPPPEDNTEKCATLHLVWPKIYEIKRKLNALTTDQAFLESELSLAVLRSAQKCLQRKIDEGLITDIHKAATFLAPKRRLMQGVPEAEKHKIYDFVRQEIRKRQITSVELNEFTFGDLSEEFGMESEDNFLSENQTRRERRSDPDEIDHYISQVFDKDAKESQSPEEF</sequence>
<name>A0A1I8BJS5_MELHA</name>